<organism evidence="2 3">
    <name type="scientific">Pseudolycoriella hygida</name>
    <dbReference type="NCBI Taxonomy" id="35572"/>
    <lineage>
        <taxon>Eukaryota</taxon>
        <taxon>Metazoa</taxon>
        <taxon>Ecdysozoa</taxon>
        <taxon>Arthropoda</taxon>
        <taxon>Hexapoda</taxon>
        <taxon>Insecta</taxon>
        <taxon>Pterygota</taxon>
        <taxon>Neoptera</taxon>
        <taxon>Endopterygota</taxon>
        <taxon>Diptera</taxon>
        <taxon>Nematocera</taxon>
        <taxon>Sciaroidea</taxon>
        <taxon>Sciaridae</taxon>
        <taxon>Pseudolycoriella</taxon>
    </lineage>
</organism>
<feature type="region of interest" description="Disordered" evidence="1">
    <location>
        <begin position="542"/>
        <end position="564"/>
    </location>
</feature>
<feature type="compositionally biased region" description="Polar residues" evidence="1">
    <location>
        <begin position="602"/>
        <end position="623"/>
    </location>
</feature>
<feature type="compositionally biased region" description="Polar residues" evidence="1">
    <location>
        <begin position="912"/>
        <end position="925"/>
    </location>
</feature>
<feature type="region of interest" description="Disordered" evidence="1">
    <location>
        <begin position="93"/>
        <end position="115"/>
    </location>
</feature>
<feature type="compositionally biased region" description="Basic residues" evidence="1">
    <location>
        <begin position="140"/>
        <end position="149"/>
    </location>
</feature>
<feature type="compositionally biased region" description="Polar residues" evidence="1">
    <location>
        <begin position="664"/>
        <end position="686"/>
    </location>
</feature>
<feature type="compositionally biased region" description="Basic and acidic residues" evidence="1">
    <location>
        <begin position="435"/>
        <end position="449"/>
    </location>
</feature>
<sequence length="1238" mass="137948">MAPSPELGQAKPKAPDKVDTKQYPIDGTNNEVDLQKSSNATQQDSENLGSWGDTELKKLLDEAFTYKRPKDREHKSEIFRELLQNVEQEDKIHHNSNRLLGRPVRGSNRHTQGGSLQDLVETVKLDQLLESDGLIGNLARRQHNSRQKKYSSVSTRQREGGSLPSNVNCNPYEDQFSNDFGKRGVKNEKSILMSGSNVTRPDTCFVRTDDLQQDRTLGHTIVQIDDGITDDTAHLLAHDSLAQDTHSSDEGTELNPMKRLPRLATSHYTSHQYLNLEMMEASRIDKTVQFNSLKNGSKPTDMNAIQLNKSYVAVNSCIDSNSMSGLPLVPGQNTKFATYHHPHNIHLIEQKNTDENGNAVHQSFNSTLPSGQLTKKDGKKKKTERNIKSTIAAKDIEGNRGDDNIEDLVSFIENDDTHKNGVINNNVSKRMLALDKKGKKGGTDNKKENTGNNKLKKYNSMENLKSASKLEEENAQSENGRESNVVLRHKQQMKKTTEMKESSKQQQQQKRGERRSWGTEELTYLGDANSIVKEVRENDAKEIRKAKDHQKANKKKDEPSECLVSSESLQALNETAEFHVVTKKRKPKKKQEEIQQKPLYQCPSQHSHVQGNRLRYQNSQNYSNDRDPYFTPLKFKRRKSTSSSMPPSEKSDSSDVDSVHSLPIESSSRTNNVPPTPSSTGNNTSPASYAEIARISQQNKQSILSTSFDKWPTVSNGKNPESPDNSNMSTCSTLSAKSQSSLRGNKFFPEANEMSHPVQEPVSPNGTSSIIGNATRSISYSQSLTDDKQSKVIDNGADAKSVNVEASSDSNPKNPLQKSKSVDNDNYVNMNIDQYPALEKTVKPQKQYQSMPAVQINNNNNNNNNNNVNANVVNSSTKSSSKSTKLSSQSQSSPIVKQIESSTSHPSKKTKLTPTNAAQQSASKEVQSEFEFNHLDENLNNKPPPVEMCDLSFCTTFATPPPHTSSTTKKSVKRDKANQHTATQNHLNFDRNRPAVIILDNNNKFGHNVSPLLFGDFNEDEVRQWDQDSDQPFIMATNHHYDQATSPSSPQQPHEPMIQSNEIETAITNDQFSSSQSDLGYCSSVSRNAAFSCDYSTIHDVGSSEQTIDVASDQMQSNVKCSNSCSDSIGLDQVNNNVEVVDADKSSASANNASDVIVVKEPTGREKVTVVCGGNLKLRYVEPLVLEVELFHHARLVDFIGLEKSNGTYSSQFSLRRKVNRTETHVIARNFFASKSFF</sequence>
<feature type="region of interest" description="Disordered" evidence="1">
    <location>
        <begin position="139"/>
        <end position="167"/>
    </location>
</feature>
<accession>A0A9Q0RX37</accession>
<feature type="compositionally biased region" description="Polar residues" evidence="1">
    <location>
        <begin position="27"/>
        <end position="48"/>
    </location>
</feature>
<proteinExistence type="predicted"/>
<evidence type="ECO:0000313" key="2">
    <source>
        <dbReference type="EMBL" id="KAJ6635666.1"/>
    </source>
</evidence>
<feature type="region of interest" description="Disordered" evidence="1">
    <location>
        <begin position="708"/>
        <end position="741"/>
    </location>
</feature>
<feature type="region of interest" description="Disordered" evidence="1">
    <location>
        <begin position="435"/>
        <end position="519"/>
    </location>
</feature>
<feature type="region of interest" description="Disordered" evidence="1">
    <location>
        <begin position="1"/>
        <end position="50"/>
    </location>
</feature>
<feature type="compositionally biased region" description="Basic and acidic residues" evidence="1">
    <location>
        <begin position="542"/>
        <end position="559"/>
    </location>
</feature>
<feature type="compositionally biased region" description="Polar residues" evidence="1">
    <location>
        <begin position="360"/>
        <end position="373"/>
    </location>
</feature>
<protein>
    <submittedName>
        <fullName evidence="2">Uncharacterized protein</fullName>
    </submittedName>
</protein>
<feature type="region of interest" description="Disordered" evidence="1">
    <location>
        <begin position="360"/>
        <end position="385"/>
    </location>
</feature>
<evidence type="ECO:0000313" key="3">
    <source>
        <dbReference type="Proteomes" id="UP001151699"/>
    </source>
</evidence>
<evidence type="ECO:0000256" key="1">
    <source>
        <dbReference type="SAM" id="MobiDB-lite"/>
    </source>
</evidence>
<reference evidence="2" key="1">
    <citation type="submission" date="2022-07" db="EMBL/GenBank/DDBJ databases">
        <authorList>
            <person name="Trinca V."/>
            <person name="Uliana J.V.C."/>
            <person name="Torres T.T."/>
            <person name="Ward R.J."/>
            <person name="Monesi N."/>
        </authorList>
    </citation>
    <scope>NUCLEOTIDE SEQUENCE</scope>
    <source>
        <strain evidence="2">HSMRA1968</strain>
        <tissue evidence="2">Whole embryos</tissue>
    </source>
</reference>
<dbReference type="EMBL" id="WJQU01000004">
    <property type="protein sequence ID" value="KAJ6635666.1"/>
    <property type="molecule type" value="Genomic_DNA"/>
</dbReference>
<name>A0A9Q0RX37_9DIPT</name>
<dbReference type="AlphaFoldDB" id="A0A9Q0RX37"/>
<feature type="region of interest" description="Disordered" evidence="1">
    <location>
        <begin position="855"/>
        <end position="928"/>
    </location>
</feature>
<dbReference type="Proteomes" id="UP001151699">
    <property type="component" value="Chromosome C"/>
</dbReference>
<feature type="region of interest" description="Disordered" evidence="1">
    <location>
        <begin position="580"/>
        <end position="686"/>
    </location>
</feature>
<dbReference type="OrthoDB" id="6426920at2759"/>
<gene>
    <name evidence="2" type="ORF">Bhyg_14252</name>
</gene>
<feature type="region of interest" description="Disordered" evidence="1">
    <location>
        <begin position="802"/>
        <end position="827"/>
    </location>
</feature>
<feature type="compositionally biased region" description="Low complexity" evidence="1">
    <location>
        <begin position="857"/>
        <end position="893"/>
    </location>
</feature>
<keyword evidence="3" id="KW-1185">Reference proteome</keyword>
<feature type="region of interest" description="Disordered" evidence="1">
    <location>
        <begin position="960"/>
        <end position="985"/>
    </location>
</feature>
<feature type="compositionally biased region" description="Polar residues" evidence="1">
    <location>
        <begin position="804"/>
        <end position="827"/>
    </location>
</feature>
<comment type="caution">
    <text evidence="2">The sequence shown here is derived from an EMBL/GenBank/DDBJ whole genome shotgun (WGS) entry which is preliminary data.</text>
</comment>